<keyword evidence="10 12" id="KW-0449">Lipoprotein</keyword>
<evidence type="ECO:0000256" key="11">
    <source>
        <dbReference type="RuleBase" id="RU003518"/>
    </source>
</evidence>
<evidence type="ECO:0000256" key="10">
    <source>
        <dbReference type="ARBA" id="ARBA00023288"/>
    </source>
</evidence>
<feature type="non-terminal residue" evidence="14">
    <location>
        <position position="1"/>
    </location>
</feature>
<feature type="region of interest" description="Disordered" evidence="13">
    <location>
        <begin position="397"/>
        <end position="417"/>
    </location>
</feature>
<dbReference type="PANTHER" id="PTHR10822">
    <property type="entry name" value="GLYPICAN"/>
    <property type="match status" value="1"/>
</dbReference>
<dbReference type="VEuPathDB" id="VectorBase:LDEU001321"/>
<evidence type="ECO:0000256" key="9">
    <source>
        <dbReference type="ARBA" id="ARBA00023207"/>
    </source>
</evidence>
<keyword evidence="9 12" id="KW-0357">Heparan sulfate</keyword>
<evidence type="ECO:0000313" key="14">
    <source>
        <dbReference type="EMBL" id="RWS30717.1"/>
    </source>
</evidence>
<dbReference type="GO" id="GO:0016477">
    <property type="term" value="P:cell migration"/>
    <property type="evidence" value="ECO:0007669"/>
    <property type="project" value="TreeGrafter"/>
</dbReference>
<comment type="caution">
    <text evidence="14">The sequence shown here is derived from an EMBL/GenBank/DDBJ whole genome shotgun (WGS) entry which is preliminary data.</text>
</comment>
<comment type="function">
    <text evidence="12">Cell surface proteoglycan.</text>
</comment>
<evidence type="ECO:0000256" key="13">
    <source>
        <dbReference type="SAM" id="MobiDB-lite"/>
    </source>
</evidence>
<reference evidence="14 15" key="1">
    <citation type="journal article" date="2018" name="Gigascience">
        <title>Genomes of trombidid mites reveal novel predicted allergens and laterally-transferred genes associated with secondary metabolism.</title>
        <authorList>
            <person name="Dong X."/>
            <person name="Chaisiri K."/>
            <person name="Xia D."/>
            <person name="Armstrong S.D."/>
            <person name="Fang Y."/>
            <person name="Donnelly M.J."/>
            <person name="Kadowaki T."/>
            <person name="McGarry J.W."/>
            <person name="Darby A.C."/>
            <person name="Makepeace B.L."/>
        </authorList>
    </citation>
    <scope>NUCLEOTIDE SEQUENCE [LARGE SCALE GENOMIC DNA]</scope>
    <source>
        <strain evidence="14">UoL-UT</strain>
    </source>
</reference>
<dbReference type="GO" id="GO:0009986">
    <property type="term" value="C:cell surface"/>
    <property type="evidence" value="ECO:0007669"/>
    <property type="project" value="TreeGrafter"/>
</dbReference>
<feature type="compositionally biased region" description="Low complexity" evidence="13">
    <location>
        <begin position="401"/>
        <end position="417"/>
    </location>
</feature>
<proteinExistence type="inferred from homology"/>
<keyword evidence="8" id="KW-0325">Glycoprotein</keyword>
<evidence type="ECO:0000256" key="5">
    <source>
        <dbReference type="ARBA" id="ARBA00022729"/>
    </source>
</evidence>
<keyword evidence="7 12" id="KW-0472">Membrane</keyword>
<keyword evidence="6 12" id="KW-0654">Proteoglycan</keyword>
<keyword evidence="3" id="KW-1003">Cell membrane</keyword>
<dbReference type="GO" id="GO:0005886">
    <property type="term" value="C:plasma membrane"/>
    <property type="evidence" value="ECO:0007669"/>
    <property type="project" value="UniProtKB-SubCell"/>
</dbReference>
<evidence type="ECO:0000256" key="8">
    <source>
        <dbReference type="ARBA" id="ARBA00023180"/>
    </source>
</evidence>
<gene>
    <name evidence="14" type="ORF">B4U80_03650</name>
</gene>
<dbReference type="GO" id="GO:0098552">
    <property type="term" value="C:side of membrane"/>
    <property type="evidence" value="ECO:0007669"/>
    <property type="project" value="UniProtKB-KW"/>
</dbReference>
<evidence type="ECO:0000256" key="6">
    <source>
        <dbReference type="ARBA" id="ARBA00022974"/>
    </source>
</evidence>
<dbReference type="AlphaFoldDB" id="A0A443ST61"/>
<accession>A0A443ST61</accession>
<dbReference type="EMBL" id="NCKV01000403">
    <property type="protein sequence ID" value="RWS30717.1"/>
    <property type="molecule type" value="Genomic_DNA"/>
</dbReference>
<dbReference type="GO" id="GO:0090263">
    <property type="term" value="P:positive regulation of canonical Wnt signaling pathway"/>
    <property type="evidence" value="ECO:0007669"/>
    <property type="project" value="TreeGrafter"/>
</dbReference>
<protein>
    <submittedName>
        <fullName evidence="14">Glypican-5-like protein</fullName>
    </submittedName>
</protein>
<dbReference type="PANTHER" id="PTHR10822:SF29">
    <property type="entry name" value="DIVISION ABNORMALLY DELAYED PROTEIN"/>
    <property type="match status" value="1"/>
</dbReference>
<name>A0A443ST61_9ACAR</name>
<sequence length="463" mass="51170">KFRAMILLSENATMSMFSKNYTKLASSVMVPTSKLFTSLIAHVSGKEVDLQHSVNSFFDDTFPEIYQKLIKSRHKEANTEFVDCLRDAQPDISAFGNIPLQLSLQLEKSFEFAKIVLQSMQVAIEVINRTLNFRISEECTNAFVKLTYCSACSGLHNVKPCNGMCLNVARGCVAQLAELDRPWNEFVIAFEQISTAIIGYQNAENVLASIDSKIFEAIKYAVDNDQEIAKRVKVACGHPKRYLREATTTETSQHNDMSLRPSLPISSLSSSSLYVKLQTFVYQLVESKGFFTNLGDSLCHEDFVSSNTEVNCWNGHVLGEYTKSIAGIGVEAQKFNSEFAASSVKSTEISALTEKLKQIREVLRSKIKTIPESDSFVMNDGSGSGQDFKYNIISDDEDYSESSGSGTDMNEFSSTDSNFDFSDDNGSTVTLAGSPANVPVISLLVSMLSVILSVERLFHCDSA</sequence>
<keyword evidence="4 12" id="KW-0336">GPI-anchor</keyword>
<comment type="similarity">
    <text evidence="2 11">Belongs to the glypican family.</text>
</comment>
<dbReference type="InterPro" id="IPR001863">
    <property type="entry name" value="Glypican"/>
</dbReference>
<comment type="subcellular location">
    <subcellularLocation>
        <location evidence="1 12">Cell membrane</location>
        <topology evidence="1 12">Lipid-anchor</topology>
        <topology evidence="1 12">GPI-anchor</topology>
    </subcellularLocation>
</comment>
<evidence type="ECO:0000256" key="7">
    <source>
        <dbReference type="ARBA" id="ARBA00023136"/>
    </source>
</evidence>
<evidence type="ECO:0000256" key="1">
    <source>
        <dbReference type="ARBA" id="ARBA00004609"/>
    </source>
</evidence>
<keyword evidence="15" id="KW-1185">Reference proteome</keyword>
<keyword evidence="5" id="KW-0732">Signal</keyword>
<evidence type="ECO:0000313" key="15">
    <source>
        <dbReference type="Proteomes" id="UP000288716"/>
    </source>
</evidence>
<dbReference type="STRING" id="299467.A0A443ST61"/>
<organism evidence="14 15">
    <name type="scientific">Leptotrombidium deliense</name>
    <dbReference type="NCBI Taxonomy" id="299467"/>
    <lineage>
        <taxon>Eukaryota</taxon>
        <taxon>Metazoa</taxon>
        <taxon>Ecdysozoa</taxon>
        <taxon>Arthropoda</taxon>
        <taxon>Chelicerata</taxon>
        <taxon>Arachnida</taxon>
        <taxon>Acari</taxon>
        <taxon>Acariformes</taxon>
        <taxon>Trombidiformes</taxon>
        <taxon>Prostigmata</taxon>
        <taxon>Anystina</taxon>
        <taxon>Parasitengona</taxon>
        <taxon>Trombiculoidea</taxon>
        <taxon>Trombiculidae</taxon>
        <taxon>Leptotrombidium</taxon>
    </lineage>
</organism>
<dbReference type="Pfam" id="PF01153">
    <property type="entry name" value="Glypican"/>
    <property type="match status" value="1"/>
</dbReference>
<dbReference type="GO" id="GO:0005576">
    <property type="term" value="C:extracellular region"/>
    <property type="evidence" value="ECO:0007669"/>
    <property type="project" value="TreeGrafter"/>
</dbReference>
<evidence type="ECO:0000256" key="12">
    <source>
        <dbReference type="RuleBase" id="RU003519"/>
    </source>
</evidence>
<evidence type="ECO:0000256" key="2">
    <source>
        <dbReference type="ARBA" id="ARBA00010260"/>
    </source>
</evidence>
<dbReference type="Proteomes" id="UP000288716">
    <property type="component" value="Unassembled WGS sequence"/>
</dbReference>
<evidence type="ECO:0000256" key="4">
    <source>
        <dbReference type="ARBA" id="ARBA00022622"/>
    </source>
</evidence>
<evidence type="ECO:0000256" key="3">
    <source>
        <dbReference type="ARBA" id="ARBA00022475"/>
    </source>
</evidence>
<dbReference type="GO" id="GO:1905475">
    <property type="term" value="P:regulation of protein localization to membrane"/>
    <property type="evidence" value="ECO:0007669"/>
    <property type="project" value="TreeGrafter"/>
</dbReference>
<dbReference type="OrthoDB" id="6497571at2759"/>